<comment type="catalytic activity">
    <reaction evidence="1">
        <text>ATP + protein L-histidine = ADP + protein N-phospho-L-histidine.</text>
        <dbReference type="EC" id="2.7.13.3"/>
    </reaction>
</comment>
<dbReference type="SMART" id="SM00911">
    <property type="entry name" value="HWE_HK"/>
    <property type="match status" value="1"/>
</dbReference>
<proteinExistence type="predicted"/>
<keyword evidence="9" id="KW-0418">Kinase</keyword>
<dbReference type="CDD" id="cd00130">
    <property type="entry name" value="PAS"/>
    <property type="match status" value="1"/>
</dbReference>
<feature type="domain" description="PAS" evidence="12">
    <location>
        <begin position="1"/>
        <end position="67"/>
    </location>
</feature>
<dbReference type="GO" id="GO:0004673">
    <property type="term" value="F:protein histidine kinase activity"/>
    <property type="evidence" value="ECO:0007669"/>
    <property type="project" value="UniProtKB-EC"/>
</dbReference>
<dbReference type="InterPro" id="IPR000014">
    <property type="entry name" value="PAS"/>
</dbReference>
<dbReference type="RefSeq" id="WP_119533364.1">
    <property type="nucleotide sequence ID" value="NZ_QXTF01000002.1"/>
</dbReference>
<dbReference type="SMART" id="SM00091">
    <property type="entry name" value="PAS"/>
    <property type="match status" value="2"/>
</dbReference>
<dbReference type="SUPFAM" id="SSF55785">
    <property type="entry name" value="PYP-like sensor domain (PAS domain)"/>
    <property type="match status" value="2"/>
</dbReference>
<reference evidence="14 15" key="1">
    <citation type="submission" date="2018-09" db="EMBL/GenBank/DDBJ databases">
        <title>Sphingomonas sp. DAC4.</title>
        <authorList>
            <person name="Seo T."/>
        </authorList>
    </citation>
    <scope>NUCLEOTIDE SEQUENCE [LARGE SCALE GENOMIC DNA]</scope>
    <source>
        <strain evidence="14 15">DAC4</strain>
    </source>
</reference>
<dbReference type="InterPro" id="IPR000700">
    <property type="entry name" value="PAS-assoc_C"/>
</dbReference>
<dbReference type="OrthoDB" id="9760752at2"/>
<evidence type="ECO:0000256" key="7">
    <source>
        <dbReference type="ARBA" id="ARBA00022737"/>
    </source>
</evidence>
<keyword evidence="11" id="KW-0843">Virulence</keyword>
<evidence type="ECO:0000256" key="3">
    <source>
        <dbReference type="ARBA" id="ARBA00022553"/>
    </source>
</evidence>
<evidence type="ECO:0000256" key="11">
    <source>
        <dbReference type="ARBA" id="ARBA00023026"/>
    </source>
</evidence>
<evidence type="ECO:0000256" key="4">
    <source>
        <dbReference type="ARBA" id="ARBA00022630"/>
    </source>
</evidence>
<keyword evidence="15" id="KW-1185">Reference proteome</keyword>
<organism evidence="14 15">
    <name type="scientific">Sphingomonas edaphi</name>
    <dbReference type="NCBI Taxonomy" id="2315689"/>
    <lineage>
        <taxon>Bacteria</taxon>
        <taxon>Pseudomonadati</taxon>
        <taxon>Pseudomonadota</taxon>
        <taxon>Alphaproteobacteria</taxon>
        <taxon>Sphingomonadales</taxon>
        <taxon>Sphingomonadaceae</taxon>
        <taxon>Sphingomonas</taxon>
    </lineage>
</organism>
<dbReference type="Proteomes" id="UP000285023">
    <property type="component" value="Unassembled WGS sequence"/>
</dbReference>
<gene>
    <name evidence="14" type="ORF">D3M59_08645</name>
</gene>
<feature type="domain" description="PAC" evidence="13">
    <location>
        <begin position="222"/>
        <end position="275"/>
    </location>
</feature>
<evidence type="ECO:0000313" key="14">
    <source>
        <dbReference type="EMBL" id="RIX29477.1"/>
    </source>
</evidence>
<dbReference type="Gene3D" id="3.30.450.20">
    <property type="entry name" value="PAS domain"/>
    <property type="match status" value="2"/>
</dbReference>
<dbReference type="SUPFAM" id="SSF55874">
    <property type="entry name" value="ATPase domain of HSP90 chaperone/DNA topoisomerase II/histidine kinase"/>
    <property type="match status" value="1"/>
</dbReference>
<keyword evidence="5" id="KW-0288">FMN</keyword>
<evidence type="ECO:0000259" key="13">
    <source>
        <dbReference type="PROSITE" id="PS50113"/>
    </source>
</evidence>
<dbReference type="EC" id="2.7.13.3" evidence="2"/>
<dbReference type="PROSITE" id="PS50112">
    <property type="entry name" value="PAS"/>
    <property type="match status" value="1"/>
</dbReference>
<protein>
    <recommendedName>
        <fullName evidence="2">histidine kinase</fullName>
        <ecNumber evidence="2">2.7.13.3</ecNumber>
    </recommendedName>
</protein>
<comment type="caution">
    <text evidence="14">The sequence shown here is derived from an EMBL/GenBank/DDBJ whole genome shotgun (WGS) entry which is preliminary data.</text>
</comment>
<evidence type="ECO:0000259" key="12">
    <source>
        <dbReference type="PROSITE" id="PS50112"/>
    </source>
</evidence>
<dbReference type="InterPro" id="IPR036890">
    <property type="entry name" value="HATPase_C_sf"/>
</dbReference>
<dbReference type="EMBL" id="QXTF01000002">
    <property type="protein sequence ID" value="RIX29477.1"/>
    <property type="molecule type" value="Genomic_DNA"/>
</dbReference>
<dbReference type="Pfam" id="PF08448">
    <property type="entry name" value="PAS_4"/>
    <property type="match status" value="2"/>
</dbReference>
<evidence type="ECO:0000256" key="10">
    <source>
        <dbReference type="ARBA" id="ARBA00022840"/>
    </source>
</evidence>
<keyword evidence="8" id="KW-0547">Nucleotide-binding</keyword>
<dbReference type="InterPro" id="IPR011102">
    <property type="entry name" value="Sig_transdc_His_kinase_HWE"/>
</dbReference>
<dbReference type="PANTHER" id="PTHR41523">
    <property type="entry name" value="TWO-COMPONENT SYSTEM SENSOR PROTEIN"/>
    <property type="match status" value="1"/>
</dbReference>
<keyword evidence="4" id="KW-0285">Flavoprotein</keyword>
<evidence type="ECO:0000256" key="6">
    <source>
        <dbReference type="ARBA" id="ARBA00022679"/>
    </source>
</evidence>
<keyword evidence="3" id="KW-0597">Phosphoprotein</keyword>
<dbReference type="AlphaFoldDB" id="A0A418Q0F2"/>
<dbReference type="PANTHER" id="PTHR41523:SF7">
    <property type="entry name" value="HISTIDINE KINASE"/>
    <property type="match status" value="1"/>
</dbReference>
<name>A0A418Q0F2_9SPHN</name>
<accession>A0A418Q0F2</accession>
<keyword evidence="6" id="KW-0808">Transferase</keyword>
<dbReference type="Pfam" id="PF07536">
    <property type="entry name" value="HWE_HK"/>
    <property type="match status" value="1"/>
</dbReference>
<dbReference type="Gene3D" id="3.30.565.10">
    <property type="entry name" value="Histidine kinase-like ATPase, C-terminal domain"/>
    <property type="match status" value="1"/>
</dbReference>
<evidence type="ECO:0000256" key="1">
    <source>
        <dbReference type="ARBA" id="ARBA00000085"/>
    </source>
</evidence>
<keyword evidence="7" id="KW-0677">Repeat</keyword>
<sequence>MTSSPNPYVLLDRDLAIVWTNEAYLRVTGRTHDALIGRRMFDAFPADPNSESYRLLSGSLERVLRTGKTDELALIRYDIERQDGAMDVRYWSATHTPLLDADGRVEHILQHTVDVTELHGLRRMRDEMGIVERAQRVQSQNLDLSEESGRLRKMFEQTPGFLALLTGPEHRFVLANAAYRQLIGGRDVVGQTVAEALPEVIEQGFVTLLDSVMANGKPFVGKQLKVTLAHGDEEAERYLDFIYQPILDSDGRVGGVLVQGHDVTEQVEAEEGQRLLINELNHRVKNTLAIVQALATQSFRELEGSEGARRTLDARLHALAAAHGLLTSSNWEAAPLDETIRSAAEATAGADVDRIYRQGPDLELGPQTAVSLAMIVHELTTNAIKYGALCAPEGHVDIRWAVEELDSGKRQLAIDWVERGGPPAVEPDRRGFGTRLIKRGLSSDRRSGAEMRFTPQGFEYRVTMELAADDAQ</sequence>
<evidence type="ECO:0000256" key="9">
    <source>
        <dbReference type="ARBA" id="ARBA00022777"/>
    </source>
</evidence>
<evidence type="ECO:0000256" key="5">
    <source>
        <dbReference type="ARBA" id="ARBA00022643"/>
    </source>
</evidence>
<dbReference type="InterPro" id="IPR035965">
    <property type="entry name" value="PAS-like_dom_sf"/>
</dbReference>
<dbReference type="NCBIfam" id="TIGR00229">
    <property type="entry name" value="sensory_box"/>
    <property type="match status" value="2"/>
</dbReference>
<evidence type="ECO:0000256" key="2">
    <source>
        <dbReference type="ARBA" id="ARBA00012438"/>
    </source>
</evidence>
<dbReference type="InterPro" id="IPR013656">
    <property type="entry name" value="PAS_4"/>
</dbReference>
<evidence type="ECO:0000256" key="8">
    <source>
        <dbReference type="ARBA" id="ARBA00022741"/>
    </source>
</evidence>
<dbReference type="PROSITE" id="PS50113">
    <property type="entry name" value="PAC"/>
    <property type="match status" value="1"/>
</dbReference>
<keyword evidence="10" id="KW-0067">ATP-binding</keyword>
<dbReference type="GO" id="GO:0005524">
    <property type="term" value="F:ATP binding"/>
    <property type="evidence" value="ECO:0007669"/>
    <property type="project" value="UniProtKB-KW"/>
</dbReference>
<evidence type="ECO:0000313" key="15">
    <source>
        <dbReference type="Proteomes" id="UP000285023"/>
    </source>
</evidence>